<protein>
    <recommendedName>
        <fullName evidence="4">No apical meristem-associated C-terminal domain-containing protein</fullName>
    </recommendedName>
</protein>
<dbReference type="PANTHER" id="PTHR47584">
    <property type="match status" value="1"/>
</dbReference>
<gene>
    <name evidence="2" type="ORF">VNO78_03071</name>
</gene>
<dbReference type="AlphaFoldDB" id="A0AAN9SZZ9"/>
<dbReference type="EMBL" id="JAYMYS010000001">
    <property type="protein sequence ID" value="KAK7411636.1"/>
    <property type="molecule type" value="Genomic_DNA"/>
</dbReference>
<evidence type="ECO:0000313" key="2">
    <source>
        <dbReference type="EMBL" id="KAK7411636.1"/>
    </source>
</evidence>
<accession>A0AAN9SZZ9</accession>
<proteinExistence type="predicted"/>
<name>A0AAN9SZZ9_PSOTE</name>
<sequence length="235" mass="26376">MVSHHLSILSPSLTRLCFNSTNGQIIASDDKWKKLCEKYKSAKQFKRKGCLHYDKICVIFGDTTASGVNQHPSTKIPSISDGDNSEGDDFDQEEQSSQTRKKARVSSDSRKRKSRENFPMTFANALTTMSESSKRKADILERMSTSQVVGSSFNATVGEVDEQNDEDKMKLMTCLSTLEKLEGIGDAPFTKAVKAFIAEPAWRDVFLAVSDERKKDLLLLKYNRTQDIIGFSRIV</sequence>
<dbReference type="Proteomes" id="UP001386955">
    <property type="component" value="Unassembled WGS sequence"/>
</dbReference>
<evidence type="ECO:0000313" key="3">
    <source>
        <dbReference type="Proteomes" id="UP001386955"/>
    </source>
</evidence>
<feature type="region of interest" description="Disordered" evidence="1">
    <location>
        <begin position="69"/>
        <end position="120"/>
    </location>
</feature>
<feature type="compositionally biased region" description="Acidic residues" evidence="1">
    <location>
        <begin position="83"/>
        <end position="94"/>
    </location>
</feature>
<dbReference type="PANTHER" id="PTHR47584:SF14">
    <property type="entry name" value="L10-INTERACTING MYB DOMAIN-CONTAINING PROTEIN-LIKE"/>
    <property type="match status" value="1"/>
</dbReference>
<organism evidence="2 3">
    <name type="scientific">Psophocarpus tetragonolobus</name>
    <name type="common">Winged bean</name>
    <name type="synonym">Dolichos tetragonolobus</name>
    <dbReference type="NCBI Taxonomy" id="3891"/>
    <lineage>
        <taxon>Eukaryota</taxon>
        <taxon>Viridiplantae</taxon>
        <taxon>Streptophyta</taxon>
        <taxon>Embryophyta</taxon>
        <taxon>Tracheophyta</taxon>
        <taxon>Spermatophyta</taxon>
        <taxon>Magnoliopsida</taxon>
        <taxon>eudicotyledons</taxon>
        <taxon>Gunneridae</taxon>
        <taxon>Pentapetalae</taxon>
        <taxon>rosids</taxon>
        <taxon>fabids</taxon>
        <taxon>Fabales</taxon>
        <taxon>Fabaceae</taxon>
        <taxon>Papilionoideae</taxon>
        <taxon>50 kb inversion clade</taxon>
        <taxon>NPAAA clade</taxon>
        <taxon>indigoferoid/millettioid clade</taxon>
        <taxon>Phaseoleae</taxon>
        <taxon>Psophocarpus</taxon>
    </lineage>
</organism>
<feature type="compositionally biased region" description="Basic residues" evidence="1">
    <location>
        <begin position="99"/>
        <end position="114"/>
    </location>
</feature>
<comment type="caution">
    <text evidence="2">The sequence shown here is derived from an EMBL/GenBank/DDBJ whole genome shotgun (WGS) entry which is preliminary data.</text>
</comment>
<reference evidence="2 3" key="1">
    <citation type="submission" date="2024-01" db="EMBL/GenBank/DDBJ databases">
        <title>The genomes of 5 underutilized Papilionoideae crops provide insights into root nodulation and disease resistanc.</title>
        <authorList>
            <person name="Jiang F."/>
        </authorList>
    </citation>
    <scope>NUCLEOTIDE SEQUENCE [LARGE SCALE GENOMIC DNA]</scope>
    <source>
        <strain evidence="2">DUOXIRENSHENG_FW03</strain>
        <tissue evidence="2">Leaves</tissue>
    </source>
</reference>
<evidence type="ECO:0000256" key="1">
    <source>
        <dbReference type="SAM" id="MobiDB-lite"/>
    </source>
</evidence>
<evidence type="ECO:0008006" key="4">
    <source>
        <dbReference type="Google" id="ProtNLM"/>
    </source>
</evidence>
<dbReference type="InterPro" id="IPR045026">
    <property type="entry name" value="LIMYB"/>
</dbReference>
<keyword evidence="3" id="KW-1185">Reference proteome</keyword>